<feature type="chain" id="PRO_5046763654" evidence="2">
    <location>
        <begin position="33"/>
        <end position="144"/>
    </location>
</feature>
<evidence type="ECO:0000256" key="2">
    <source>
        <dbReference type="SAM" id="SignalP"/>
    </source>
</evidence>
<evidence type="ECO:0000256" key="1">
    <source>
        <dbReference type="SAM" id="MobiDB-lite"/>
    </source>
</evidence>
<dbReference type="EMBL" id="CP143807">
    <property type="protein sequence ID" value="WVO19673.1"/>
    <property type="molecule type" value="Genomic_DNA"/>
</dbReference>
<gene>
    <name evidence="3" type="ORF">IAS62_000963</name>
</gene>
<keyword evidence="4" id="KW-1185">Reference proteome</keyword>
<name>A0ABZ2AMA0_9TREE</name>
<accession>A0ABZ2AMA0</accession>
<protein>
    <submittedName>
        <fullName evidence="3">Uncharacterized protein</fullName>
    </submittedName>
</protein>
<organism evidence="3 4">
    <name type="scientific">Cryptococcus decagattii</name>
    <dbReference type="NCBI Taxonomy" id="1859122"/>
    <lineage>
        <taxon>Eukaryota</taxon>
        <taxon>Fungi</taxon>
        <taxon>Dikarya</taxon>
        <taxon>Basidiomycota</taxon>
        <taxon>Agaricomycotina</taxon>
        <taxon>Tremellomycetes</taxon>
        <taxon>Tremellales</taxon>
        <taxon>Cryptococcaceae</taxon>
        <taxon>Cryptococcus</taxon>
        <taxon>Cryptococcus gattii species complex</taxon>
    </lineage>
</organism>
<feature type="region of interest" description="Disordered" evidence="1">
    <location>
        <begin position="33"/>
        <end position="55"/>
    </location>
</feature>
<dbReference type="RefSeq" id="XP_064718913.1">
    <property type="nucleotide sequence ID" value="XM_064862841.1"/>
</dbReference>
<feature type="compositionally biased region" description="Polar residues" evidence="1">
    <location>
        <begin position="104"/>
        <end position="116"/>
    </location>
</feature>
<evidence type="ECO:0000313" key="3">
    <source>
        <dbReference type="EMBL" id="WVO19673.1"/>
    </source>
</evidence>
<dbReference type="GeneID" id="89987738"/>
<sequence length="144" mass="15547">MRPLGLPWMGGNFLRLIAIIFLVYDLSAKLDAQPPSDTTSNDGTGSRSTTVSAQDEQLLTASGIVQWPFTTSSTTIKSSLLVATETVITRSNGLTPQMRAIMDDNNQTKESSSQEQTEADYGLSGIPRQRGAQGEFRPIPPPFG</sequence>
<feature type="region of interest" description="Disordered" evidence="1">
    <location>
        <begin position="94"/>
        <end position="144"/>
    </location>
</feature>
<dbReference type="Proteomes" id="UP001432216">
    <property type="component" value="Chromosome 2"/>
</dbReference>
<feature type="signal peptide" evidence="2">
    <location>
        <begin position="1"/>
        <end position="32"/>
    </location>
</feature>
<proteinExistence type="predicted"/>
<reference evidence="3 4" key="1">
    <citation type="submission" date="2024-01" db="EMBL/GenBank/DDBJ databases">
        <title>Comparative genomics of Cryptococcus and Kwoniella reveals pathogenesis evolution and contrasting modes of karyotype evolution via chromosome fusion or intercentromeric recombination.</title>
        <authorList>
            <person name="Coelho M.A."/>
            <person name="David-Palma M."/>
            <person name="Shea T."/>
            <person name="Bowers K."/>
            <person name="McGinley-Smith S."/>
            <person name="Mohammad A.W."/>
            <person name="Gnirke A."/>
            <person name="Yurkov A.M."/>
            <person name="Nowrousian M."/>
            <person name="Sun S."/>
            <person name="Cuomo C.A."/>
            <person name="Heitman J."/>
        </authorList>
    </citation>
    <scope>NUCLEOTIDE SEQUENCE [LARGE SCALE GENOMIC DNA]</scope>
    <source>
        <strain evidence="3 4">7685027</strain>
    </source>
</reference>
<feature type="compositionally biased region" description="Polar residues" evidence="1">
    <location>
        <begin position="35"/>
        <end position="55"/>
    </location>
</feature>
<evidence type="ECO:0000313" key="4">
    <source>
        <dbReference type="Proteomes" id="UP001432216"/>
    </source>
</evidence>
<keyword evidence="2" id="KW-0732">Signal</keyword>